<protein>
    <submittedName>
        <fullName evidence="1">Uncharacterized protein</fullName>
    </submittedName>
</protein>
<reference evidence="1 2" key="1">
    <citation type="submission" date="2020-04" db="EMBL/GenBank/DDBJ databases">
        <title>Novel strain L. Fermentum HFD1 producer antibacterial peptides.</title>
        <authorList>
            <person name="Ozhegov G.D."/>
            <person name="Pavlova A.S."/>
            <person name="Zhuravleva D.E."/>
            <person name="Gogoleva N.V."/>
            <person name="Shagimardanova E.I."/>
            <person name="Markelova M.I."/>
            <person name="Yarullina D.R."/>
            <person name="Kayumov A.R."/>
        </authorList>
    </citation>
    <scope>NUCLEOTIDE SEQUENCE [LARGE SCALE GENOMIC DNA]</scope>
    <source>
        <strain evidence="1 2">HFD1</strain>
    </source>
</reference>
<dbReference type="EMBL" id="CP050919">
    <property type="protein sequence ID" value="QIX57733.1"/>
    <property type="molecule type" value="Genomic_DNA"/>
</dbReference>
<sequence length="99" mass="11254">MVTRTEIIGIIDSVILRRDFWTLSGRQKNIQALQKLGLDAQAAFDEIYDNLSWQDYIAGPLKDNHPQPIPGDIWIFGLRIENIECGTVPCQVDTLNNKN</sequence>
<dbReference type="AlphaFoldDB" id="A0AAJ4GCQ6"/>
<organism evidence="1 2">
    <name type="scientific">Limosilactobacillus fermentum</name>
    <name type="common">Lactobacillus fermentum</name>
    <dbReference type="NCBI Taxonomy" id="1613"/>
    <lineage>
        <taxon>Bacteria</taxon>
        <taxon>Bacillati</taxon>
        <taxon>Bacillota</taxon>
        <taxon>Bacilli</taxon>
        <taxon>Lactobacillales</taxon>
        <taxon>Lactobacillaceae</taxon>
        <taxon>Limosilactobacillus</taxon>
    </lineage>
</organism>
<evidence type="ECO:0000313" key="1">
    <source>
        <dbReference type="EMBL" id="QIX57733.1"/>
    </source>
</evidence>
<accession>A0AAJ4GCQ6</accession>
<name>A0AAJ4GCQ6_LIMFE</name>
<dbReference type="Proteomes" id="UP000503169">
    <property type="component" value="Chromosome"/>
</dbReference>
<proteinExistence type="predicted"/>
<dbReference type="RefSeq" id="WP_168183384.1">
    <property type="nucleotide sequence ID" value="NZ_CP050919.1"/>
</dbReference>
<gene>
    <name evidence="1" type="ORF">HCY95_00127</name>
</gene>
<evidence type="ECO:0000313" key="2">
    <source>
        <dbReference type="Proteomes" id="UP000503169"/>
    </source>
</evidence>